<dbReference type="InterPro" id="IPR011990">
    <property type="entry name" value="TPR-like_helical_dom_sf"/>
</dbReference>
<evidence type="ECO:0008006" key="3">
    <source>
        <dbReference type="Google" id="ProtNLM"/>
    </source>
</evidence>
<gene>
    <name evidence="1" type="ORF">ACFQ5G_55240</name>
</gene>
<evidence type="ECO:0000313" key="2">
    <source>
        <dbReference type="Proteomes" id="UP001597183"/>
    </source>
</evidence>
<sequence length="1187" mass="127826">MSPKATGGSGVHYEAEVVACALALLLTGHRGPVWNQPISTLSVQQRAAGAQLDDMVLQIGTGTTSRIVECQIKITATASALRQVMTAAARMQRMNRSHFIDGRCRVGLVTRTSPKATALRQLAELAERTSFDAFRAQLTPGQTPMPIRREWNSLRQGITDRDAHRMLGRLDVWIVDRDGRSPDVDYLRILDTVTHGRGVRSEDLYRCLTDVAGKLAESGGDTDAERLRHRLALDYGIPLFPTLPTTAAAASIGRFLPRGPLADREAELELLGRHCTSDEEPAYLCWRGPAWAGKTAMLAWFARHPPAGVRVLASFVTARSGVQHRHSFVDDQLAQLTEQFGFAPETLRPSGLRDGVLLARWAQAAAACAARGELLVVVVDGLDEDTAARFEPSIASLLPDRVPVGLRFVVSIRDRRPVPEDLEHDHPLRATGWTRLTPSPAATTQHVQARVEATRLWRDQPVGRQILGLITAAQGALTRHDLAALCGEDPGTVDELIASCTARAIGQDPDGGHVLIHDDLHAAVTELFDSLDTFHARIDAWADDHQAAGWPANTPRYLLDSYPWARRQSPQRLLALATDVRRHDRLFSHTGADVAALREITLAESAHRTAATPDLGALLRLALHRQRLTRQTRVVPAALPPVVAAVQGWERAVDLAMSSDLDSIRDQALVELMDAAETPAQCLHLIDRISSPVAKALAQVRASAVLGDLPTDFGAGVTEPDARAHVLEVAARTLDADQTAAAPWWQKLVHDVHDAVRAVDNRLTRGLASARLARLPGADVHTLLTDAVEAVRGSDSILACVAMRKIAVGLAGAGAVDRAIAVAESVSRPYDDWALSDVAAQMASVDAVAAERLAVSIPGIAARISAVAAVSHAHARAGRRADALRLGLACRDLLDGDSDIVLWEGAHAAAAAALAAAGDLGEAAAVARAAYWYLETATALAVVAAAAVEHGDLTAAAHLVREAQQVVRTDEGHDEGLIEVLDQLRSDRPYRPPSDPVSAEIDDLLDDGHVEAAEQLARQLGRGSVRDEAMSQLASAVAAGGDPDRGESLIDEIDDPRWQTEALMWLARHAEPAEYAERLPALVDRAYRWLRRPVTAVVRTNLICTIAEQDPEQAAELARRAFDENDDNRAHALAAIAWAAHPRALARDLLAEVLRLESFEPAIAVIALIEPAALRAAAADRAFVPPT</sequence>
<dbReference type="Gene3D" id="1.25.40.10">
    <property type="entry name" value="Tetratricopeptide repeat domain"/>
    <property type="match status" value="1"/>
</dbReference>
<comment type="caution">
    <text evidence="1">The sequence shown here is derived from an EMBL/GenBank/DDBJ whole genome shotgun (WGS) entry which is preliminary data.</text>
</comment>
<dbReference type="RefSeq" id="WP_378079318.1">
    <property type="nucleotide sequence ID" value="NZ_JBHTMK010000085.1"/>
</dbReference>
<dbReference type="EMBL" id="JBHTMK010000085">
    <property type="protein sequence ID" value="MFD1374547.1"/>
    <property type="molecule type" value="Genomic_DNA"/>
</dbReference>
<name>A0ABW4AYT5_9ACTN</name>
<protein>
    <recommendedName>
        <fullName evidence="3">NACHT domain-containing protein</fullName>
    </recommendedName>
</protein>
<accession>A0ABW4AYT5</accession>
<evidence type="ECO:0000313" key="1">
    <source>
        <dbReference type="EMBL" id="MFD1374547.1"/>
    </source>
</evidence>
<dbReference type="Proteomes" id="UP001597183">
    <property type="component" value="Unassembled WGS sequence"/>
</dbReference>
<proteinExistence type="predicted"/>
<keyword evidence="2" id="KW-1185">Reference proteome</keyword>
<organism evidence="1 2">
    <name type="scientific">Actinoplanes sichuanensis</name>
    <dbReference type="NCBI Taxonomy" id="512349"/>
    <lineage>
        <taxon>Bacteria</taxon>
        <taxon>Bacillati</taxon>
        <taxon>Actinomycetota</taxon>
        <taxon>Actinomycetes</taxon>
        <taxon>Micromonosporales</taxon>
        <taxon>Micromonosporaceae</taxon>
        <taxon>Actinoplanes</taxon>
    </lineage>
</organism>
<reference evidence="2" key="1">
    <citation type="journal article" date="2019" name="Int. J. Syst. Evol. Microbiol.">
        <title>The Global Catalogue of Microorganisms (GCM) 10K type strain sequencing project: providing services to taxonomists for standard genome sequencing and annotation.</title>
        <authorList>
            <consortium name="The Broad Institute Genomics Platform"/>
            <consortium name="The Broad Institute Genome Sequencing Center for Infectious Disease"/>
            <person name="Wu L."/>
            <person name="Ma J."/>
        </authorList>
    </citation>
    <scope>NUCLEOTIDE SEQUENCE [LARGE SCALE GENOMIC DNA]</scope>
    <source>
        <strain evidence="2">CCM 7526</strain>
    </source>
</reference>